<protein>
    <recommendedName>
        <fullName evidence="2">SWIM-type domain-containing protein</fullName>
    </recommendedName>
</protein>
<dbReference type="PANTHER" id="PTHR47526">
    <property type="entry name" value="ATP-DEPENDENT DNA HELICASE"/>
    <property type="match status" value="1"/>
</dbReference>
<accession>A0A6J8E6X0</accession>
<organism evidence="3 4">
    <name type="scientific">Mytilus coruscus</name>
    <name type="common">Sea mussel</name>
    <dbReference type="NCBI Taxonomy" id="42192"/>
    <lineage>
        <taxon>Eukaryota</taxon>
        <taxon>Metazoa</taxon>
        <taxon>Spiralia</taxon>
        <taxon>Lophotrochozoa</taxon>
        <taxon>Mollusca</taxon>
        <taxon>Bivalvia</taxon>
        <taxon>Autobranchia</taxon>
        <taxon>Pteriomorphia</taxon>
        <taxon>Mytilida</taxon>
        <taxon>Mytiloidea</taxon>
        <taxon>Mytilidae</taxon>
        <taxon>Mytilinae</taxon>
        <taxon>Mytilus</taxon>
    </lineage>
</organism>
<feature type="domain" description="SWIM-type" evidence="2">
    <location>
        <begin position="159"/>
        <end position="196"/>
    </location>
</feature>
<keyword evidence="4" id="KW-1185">Reference proteome</keyword>
<keyword evidence="1" id="KW-0479">Metal-binding</keyword>
<keyword evidence="1" id="KW-0862">Zinc</keyword>
<gene>
    <name evidence="3" type="ORF">MCOR_48520</name>
</gene>
<dbReference type="PROSITE" id="PS50966">
    <property type="entry name" value="ZF_SWIM"/>
    <property type="match status" value="1"/>
</dbReference>
<name>A0A6J8E6X0_MYTCO</name>
<dbReference type="InterPro" id="IPR007527">
    <property type="entry name" value="Znf_SWIM"/>
</dbReference>
<dbReference type="Proteomes" id="UP000507470">
    <property type="component" value="Unassembled WGS sequence"/>
</dbReference>
<evidence type="ECO:0000256" key="1">
    <source>
        <dbReference type="PROSITE-ProRule" id="PRU00325"/>
    </source>
</evidence>
<proteinExistence type="predicted"/>
<keyword evidence="1" id="KW-0863">Zinc-finger</keyword>
<sequence length="223" mass="25361">MAGIDKQSKSVAELKAFLRERGVNTSIHRKESLIRLAEAATEIQLEPEEVENYHSDRQNRRTIKTPDGKKVIIPDIFSISDWNNNLITLPTVEMGDIFVYLMTTCMWSNDRLKSYKNDNGYQLYMQRHVDNVVMRTLNTDHLYIKCSCTPETKQKEKPYTTWILMDNKASIKSGGCTCVADDSSCKHCVAVLFALHEFTDHIKTEGLKSALTHLASGTDQGRV</sequence>
<dbReference type="PANTHER" id="PTHR47526:SF3">
    <property type="entry name" value="PHD-TYPE DOMAIN-CONTAINING PROTEIN"/>
    <property type="match status" value="1"/>
</dbReference>
<dbReference type="AlphaFoldDB" id="A0A6J8E6X0"/>
<evidence type="ECO:0000259" key="2">
    <source>
        <dbReference type="PROSITE" id="PS50966"/>
    </source>
</evidence>
<evidence type="ECO:0000313" key="4">
    <source>
        <dbReference type="Proteomes" id="UP000507470"/>
    </source>
</evidence>
<dbReference type="EMBL" id="CACVKT020008520">
    <property type="protein sequence ID" value="CAC5415858.1"/>
    <property type="molecule type" value="Genomic_DNA"/>
</dbReference>
<evidence type="ECO:0000313" key="3">
    <source>
        <dbReference type="EMBL" id="CAC5415858.1"/>
    </source>
</evidence>
<dbReference type="OrthoDB" id="6147318at2759"/>
<reference evidence="3 4" key="1">
    <citation type="submission" date="2020-06" db="EMBL/GenBank/DDBJ databases">
        <authorList>
            <person name="Li R."/>
            <person name="Bekaert M."/>
        </authorList>
    </citation>
    <scope>NUCLEOTIDE SEQUENCE [LARGE SCALE GENOMIC DNA]</scope>
    <source>
        <strain evidence="4">wild</strain>
    </source>
</reference>
<dbReference type="GO" id="GO:0008270">
    <property type="term" value="F:zinc ion binding"/>
    <property type="evidence" value="ECO:0007669"/>
    <property type="project" value="UniProtKB-KW"/>
</dbReference>